<feature type="compositionally biased region" description="Polar residues" evidence="1">
    <location>
        <begin position="52"/>
        <end position="63"/>
    </location>
</feature>
<reference evidence="2" key="1">
    <citation type="submission" date="2025-08" db="UniProtKB">
        <authorList>
            <consortium name="Ensembl"/>
        </authorList>
    </citation>
    <scope>IDENTIFICATION</scope>
</reference>
<dbReference type="Ensembl" id="ENSSOCT00000019065.1">
    <property type="protein sequence ID" value="ENSSOCP00000018592.1"/>
    <property type="gene ID" value="ENSSOCG00000013943.1"/>
</dbReference>
<sequence length="99" mass="10266">MGAPTWPQSPDPQALGKKTCQGARAGAGGPRCCTALLPPQNAAPRVYAGTGTPRSRTTLTPGQPGTGKASAWGHDWCQKRAVTMGAKSFCHFVHLSAHV</sequence>
<feature type="region of interest" description="Disordered" evidence="1">
    <location>
        <begin position="1"/>
        <end position="27"/>
    </location>
</feature>
<evidence type="ECO:0000313" key="3">
    <source>
        <dbReference type="Proteomes" id="UP000694551"/>
    </source>
</evidence>
<dbReference type="Proteomes" id="UP000694551">
    <property type="component" value="Unplaced"/>
</dbReference>
<evidence type="ECO:0000256" key="1">
    <source>
        <dbReference type="SAM" id="MobiDB-lite"/>
    </source>
</evidence>
<proteinExistence type="predicted"/>
<reference evidence="2" key="2">
    <citation type="submission" date="2025-09" db="UniProtKB">
        <authorList>
            <consortium name="Ensembl"/>
        </authorList>
    </citation>
    <scope>IDENTIFICATION</scope>
</reference>
<name>A0A8D0FQB2_STROC</name>
<evidence type="ECO:0000313" key="2">
    <source>
        <dbReference type="Ensembl" id="ENSSOCP00000018592.1"/>
    </source>
</evidence>
<accession>A0A8D0FQB2</accession>
<keyword evidence="3" id="KW-1185">Reference proteome</keyword>
<organism evidence="2 3">
    <name type="scientific">Strix occidentalis caurina</name>
    <name type="common">northern spotted owl</name>
    <dbReference type="NCBI Taxonomy" id="311401"/>
    <lineage>
        <taxon>Eukaryota</taxon>
        <taxon>Metazoa</taxon>
        <taxon>Chordata</taxon>
        <taxon>Craniata</taxon>
        <taxon>Vertebrata</taxon>
        <taxon>Euteleostomi</taxon>
        <taxon>Archelosauria</taxon>
        <taxon>Archosauria</taxon>
        <taxon>Dinosauria</taxon>
        <taxon>Saurischia</taxon>
        <taxon>Theropoda</taxon>
        <taxon>Coelurosauria</taxon>
        <taxon>Aves</taxon>
        <taxon>Neognathae</taxon>
        <taxon>Neoaves</taxon>
        <taxon>Telluraves</taxon>
        <taxon>Strigiformes</taxon>
        <taxon>Strigidae</taxon>
        <taxon>Strix</taxon>
    </lineage>
</organism>
<protein>
    <submittedName>
        <fullName evidence="2">Uncharacterized protein</fullName>
    </submittedName>
</protein>
<feature type="region of interest" description="Disordered" evidence="1">
    <location>
        <begin position="44"/>
        <end position="71"/>
    </location>
</feature>
<dbReference type="AlphaFoldDB" id="A0A8D0FQB2"/>